<dbReference type="Proteomes" id="UP000467840">
    <property type="component" value="Chromosome 7"/>
</dbReference>
<reference evidence="1 2" key="1">
    <citation type="journal article" date="2020" name="Mol. Plant">
        <title>The Chromosome-Based Rubber Tree Genome Provides New Insights into Spurge Genome Evolution and Rubber Biosynthesis.</title>
        <authorList>
            <person name="Liu J."/>
            <person name="Shi C."/>
            <person name="Shi C.C."/>
            <person name="Li W."/>
            <person name="Zhang Q.J."/>
            <person name="Zhang Y."/>
            <person name="Li K."/>
            <person name="Lu H.F."/>
            <person name="Shi C."/>
            <person name="Zhu S.T."/>
            <person name="Xiao Z.Y."/>
            <person name="Nan H."/>
            <person name="Yue Y."/>
            <person name="Zhu X.G."/>
            <person name="Wu Y."/>
            <person name="Hong X.N."/>
            <person name="Fan G.Y."/>
            <person name="Tong Y."/>
            <person name="Zhang D."/>
            <person name="Mao C.L."/>
            <person name="Liu Y.L."/>
            <person name="Hao S.J."/>
            <person name="Liu W.Q."/>
            <person name="Lv M.Q."/>
            <person name="Zhang H.B."/>
            <person name="Liu Y."/>
            <person name="Hu-Tang G.R."/>
            <person name="Wang J.P."/>
            <person name="Wang J.H."/>
            <person name="Sun Y.H."/>
            <person name="Ni S.B."/>
            <person name="Chen W.B."/>
            <person name="Zhang X.C."/>
            <person name="Jiao Y.N."/>
            <person name="Eichler E.E."/>
            <person name="Li G.H."/>
            <person name="Liu X."/>
            <person name="Gao L.Z."/>
        </authorList>
    </citation>
    <scope>NUCLEOTIDE SEQUENCE [LARGE SCALE GENOMIC DNA]</scope>
    <source>
        <strain evidence="2">cv. GT1</strain>
        <tissue evidence="1">Leaf</tissue>
    </source>
</reference>
<evidence type="ECO:0000313" key="2">
    <source>
        <dbReference type="Proteomes" id="UP000467840"/>
    </source>
</evidence>
<proteinExistence type="predicted"/>
<organism evidence="1 2">
    <name type="scientific">Hevea brasiliensis</name>
    <name type="common">Para rubber tree</name>
    <name type="synonym">Siphonia brasiliensis</name>
    <dbReference type="NCBI Taxonomy" id="3981"/>
    <lineage>
        <taxon>Eukaryota</taxon>
        <taxon>Viridiplantae</taxon>
        <taxon>Streptophyta</taxon>
        <taxon>Embryophyta</taxon>
        <taxon>Tracheophyta</taxon>
        <taxon>Spermatophyta</taxon>
        <taxon>Magnoliopsida</taxon>
        <taxon>eudicotyledons</taxon>
        <taxon>Gunneridae</taxon>
        <taxon>Pentapetalae</taxon>
        <taxon>rosids</taxon>
        <taxon>fabids</taxon>
        <taxon>Malpighiales</taxon>
        <taxon>Euphorbiaceae</taxon>
        <taxon>Crotonoideae</taxon>
        <taxon>Micrandreae</taxon>
        <taxon>Hevea</taxon>
    </lineage>
</organism>
<gene>
    <name evidence="1" type="ORF">GH714_004369</name>
</gene>
<accession>A0A6A6KXJ3</accession>
<sequence length="94" mass="10696">MAKLSSTFQNKPTQKKKRKNICFSDWELDVAHLLLQLSNAYSLHHQGGGDGGDASSYSPFLQETFEEEEDAYPKRRIKREVASVVVLKEGHPEF</sequence>
<keyword evidence="2" id="KW-1185">Reference proteome</keyword>
<protein>
    <submittedName>
        <fullName evidence="1">Uncharacterized protein</fullName>
    </submittedName>
</protein>
<evidence type="ECO:0000313" key="1">
    <source>
        <dbReference type="EMBL" id="KAF2293731.1"/>
    </source>
</evidence>
<dbReference type="EMBL" id="JAAGAX010000013">
    <property type="protein sequence ID" value="KAF2293731.1"/>
    <property type="molecule type" value="Genomic_DNA"/>
</dbReference>
<name>A0A6A6KXJ3_HEVBR</name>
<dbReference type="AlphaFoldDB" id="A0A6A6KXJ3"/>
<comment type="caution">
    <text evidence="1">The sequence shown here is derived from an EMBL/GenBank/DDBJ whole genome shotgun (WGS) entry which is preliminary data.</text>
</comment>